<dbReference type="AlphaFoldDB" id="A0A5J4YYD6"/>
<dbReference type="InterPro" id="IPR027417">
    <property type="entry name" value="P-loop_NTPase"/>
</dbReference>
<feature type="region of interest" description="Disordered" evidence="5">
    <location>
        <begin position="608"/>
        <end position="710"/>
    </location>
</feature>
<comment type="caution">
    <text evidence="7">The sequence shown here is derived from an EMBL/GenBank/DDBJ whole genome shotgun (WGS) entry which is preliminary data.</text>
</comment>
<keyword evidence="4" id="KW-0342">GTP-binding</keyword>
<dbReference type="PANTHER" id="PTHR45709:SF2">
    <property type="entry name" value="LARGE SUBUNIT GTPASE 1 HOMOLOG"/>
    <property type="match status" value="1"/>
</dbReference>
<feature type="compositionally biased region" description="Basic and acidic residues" evidence="5">
    <location>
        <begin position="21"/>
        <end position="33"/>
    </location>
</feature>
<keyword evidence="3" id="KW-0378">Hydrolase</keyword>
<dbReference type="GO" id="GO:0003924">
    <property type="term" value="F:GTPase activity"/>
    <property type="evidence" value="ECO:0007669"/>
    <property type="project" value="InterPro"/>
</dbReference>
<keyword evidence="2" id="KW-0547">Nucleotide-binding</keyword>
<gene>
    <name evidence="7" type="ORF">FVE85_0350</name>
</gene>
<evidence type="ECO:0000259" key="6">
    <source>
        <dbReference type="Pfam" id="PF01926"/>
    </source>
</evidence>
<dbReference type="OMA" id="VNKADMM"/>
<feature type="compositionally biased region" description="Polar residues" evidence="5">
    <location>
        <begin position="317"/>
        <end position="341"/>
    </location>
</feature>
<evidence type="ECO:0000256" key="4">
    <source>
        <dbReference type="ARBA" id="ARBA00023134"/>
    </source>
</evidence>
<evidence type="ECO:0000256" key="2">
    <source>
        <dbReference type="ARBA" id="ARBA00022741"/>
    </source>
</evidence>
<protein>
    <submittedName>
        <fullName evidence="7">Large subunit GTPase 1-like</fullName>
    </submittedName>
</protein>
<proteinExistence type="predicted"/>
<dbReference type="Pfam" id="PF01926">
    <property type="entry name" value="MMR_HSR1"/>
    <property type="match status" value="1"/>
</dbReference>
<feature type="region of interest" description="Disordered" evidence="5">
    <location>
        <begin position="398"/>
        <end position="423"/>
    </location>
</feature>
<evidence type="ECO:0000256" key="3">
    <source>
        <dbReference type="ARBA" id="ARBA00022801"/>
    </source>
</evidence>
<sequence>MGKKKSGGGAASLGRSLVSNRAKETSGRQERRARSSLHHTTLDESAGAATFTSVLDVNDLTEFMLSAELGQRDFVPERRAAARGAGNMVVVAGDTAAAALGSTMTAGVTTKGEMLSRAGALEREQAERLRTRESVLRIPRRPQWDDTTTPEQLELMERNAFLEWRRALAQVEDELGLASHFSRRAFTPFEKNLEIWRQLWRVVERSDVVCQIVDARNPLLYFCEDLATYVSEFMHPAKKYVLLLNKADYLSPDMLGAWADYLRERNIEFYFFSAVRAAEASEKDSEASDRKLSDSASQSSSDASDDDGEGSDASLAELQSDSNNSSHADAQRNGQNSSQHPAETPVVDDNAASGQGEKIIGSASNDSESAGLVLSLDELLDLFHQWTPSHKSEAYAELHRRSRNDDELSENDETALPGKSRNPMESRCVVGMVGYPNVGKSSTINAIMGSKRVAVSATPGKTKHFQSFVLDDHVVLCDCPGLVFPNFSTSRADLVCNGVLPIDQMRDPVSPVELIVTRIPTETFEEVYGIRVPKGTALDPHTLNAGLDDQESLARRVLAAHARARGFMSDHGKPDVHRSARIILKDYAKGKLVYCHAPPGSAQAGAYSVAGPNVRNRGQTQKKIPAVPAPHSDSPSSSAARLDGPISADPEMRKEEHGLTPHESRAPRQKMNHKAKKSFSNGVTIRGPHMAQGAHTGTRIDRAYAGQTGL</sequence>
<dbReference type="GO" id="GO:0005525">
    <property type="term" value="F:GTP binding"/>
    <property type="evidence" value="ECO:0007669"/>
    <property type="project" value="UniProtKB-KW"/>
</dbReference>
<evidence type="ECO:0000313" key="8">
    <source>
        <dbReference type="Proteomes" id="UP000324585"/>
    </source>
</evidence>
<keyword evidence="1" id="KW-0963">Cytoplasm</keyword>
<feature type="compositionally biased region" description="Basic residues" evidence="5">
    <location>
        <begin position="667"/>
        <end position="677"/>
    </location>
</feature>
<feature type="compositionally biased region" description="Basic and acidic residues" evidence="5">
    <location>
        <begin position="283"/>
        <end position="293"/>
    </location>
</feature>
<dbReference type="InterPro" id="IPR043358">
    <property type="entry name" value="GNL1-like"/>
</dbReference>
<dbReference type="Gene3D" id="3.40.50.300">
    <property type="entry name" value="P-loop containing nucleotide triphosphate hydrolases"/>
    <property type="match status" value="2"/>
</dbReference>
<feature type="compositionally biased region" description="Low complexity" evidence="5">
    <location>
        <begin position="625"/>
        <end position="640"/>
    </location>
</feature>
<name>A0A5J4YYD6_PORPP</name>
<dbReference type="GO" id="GO:0005829">
    <property type="term" value="C:cytosol"/>
    <property type="evidence" value="ECO:0007669"/>
    <property type="project" value="TreeGrafter"/>
</dbReference>
<evidence type="ECO:0000256" key="1">
    <source>
        <dbReference type="ARBA" id="ARBA00022490"/>
    </source>
</evidence>
<keyword evidence="8" id="KW-1185">Reference proteome</keyword>
<feature type="domain" description="G" evidence="6">
    <location>
        <begin position="430"/>
        <end position="484"/>
    </location>
</feature>
<dbReference type="EMBL" id="VRMN01000002">
    <property type="protein sequence ID" value="KAA8496621.1"/>
    <property type="molecule type" value="Genomic_DNA"/>
</dbReference>
<dbReference type="InterPro" id="IPR023179">
    <property type="entry name" value="GTP-bd_ortho_bundle_sf"/>
</dbReference>
<dbReference type="OrthoDB" id="61815at2759"/>
<dbReference type="SUPFAM" id="SSF52540">
    <property type="entry name" value="P-loop containing nucleoside triphosphate hydrolases"/>
    <property type="match status" value="1"/>
</dbReference>
<reference evidence="8" key="1">
    <citation type="journal article" date="2019" name="Nat. Commun.">
        <title>Expansion of phycobilisome linker gene families in mesophilic red algae.</title>
        <authorList>
            <person name="Lee J."/>
            <person name="Kim D."/>
            <person name="Bhattacharya D."/>
            <person name="Yoon H.S."/>
        </authorList>
    </citation>
    <scope>NUCLEOTIDE SEQUENCE [LARGE SCALE GENOMIC DNA]</scope>
    <source>
        <strain evidence="8">CCMP 1328</strain>
    </source>
</reference>
<dbReference type="PANTHER" id="PTHR45709">
    <property type="entry name" value="LARGE SUBUNIT GTPASE 1 HOMOLOG-RELATED"/>
    <property type="match status" value="1"/>
</dbReference>
<dbReference type="CDD" id="cd01857">
    <property type="entry name" value="HSR1_MMR1"/>
    <property type="match status" value="1"/>
</dbReference>
<accession>A0A5J4YYD6</accession>
<feature type="compositionally biased region" description="Basic and acidic residues" evidence="5">
    <location>
        <begin position="650"/>
        <end position="666"/>
    </location>
</feature>
<evidence type="ECO:0000256" key="5">
    <source>
        <dbReference type="SAM" id="MobiDB-lite"/>
    </source>
</evidence>
<organism evidence="7 8">
    <name type="scientific">Porphyridium purpureum</name>
    <name type="common">Red alga</name>
    <name type="synonym">Porphyridium cruentum</name>
    <dbReference type="NCBI Taxonomy" id="35688"/>
    <lineage>
        <taxon>Eukaryota</taxon>
        <taxon>Rhodophyta</taxon>
        <taxon>Bangiophyceae</taxon>
        <taxon>Porphyridiales</taxon>
        <taxon>Porphyridiaceae</taxon>
        <taxon>Porphyridium</taxon>
    </lineage>
</organism>
<feature type="region of interest" description="Disordered" evidence="5">
    <location>
        <begin position="283"/>
        <end position="367"/>
    </location>
</feature>
<feature type="region of interest" description="Disordered" evidence="5">
    <location>
        <begin position="1"/>
        <end position="41"/>
    </location>
</feature>
<dbReference type="InterPro" id="IPR006073">
    <property type="entry name" value="GTP-bd"/>
</dbReference>
<dbReference type="Gene3D" id="1.10.1580.10">
    <property type="match status" value="1"/>
</dbReference>
<dbReference type="Proteomes" id="UP000324585">
    <property type="component" value="Unassembled WGS sequence"/>
</dbReference>
<evidence type="ECO:0000313" key="7">
    <source>
        <dbReference type="EMBL" id="KAA8496621.1"/>
    </source>
</evidence>